<reference evidence="2 3" key="1">
    <citation type="submission" date="2019-06" db="EMBL/GenBank/DDBJ databases">
        <title>WGS assembly of Gossypium darwinii.</title>
        <authorList>
            <person name="Chen Z.J."/>
            <person name="Sreedasyam A."/>
            <person name="Ando A."/>
            <person name="Song Q."/>
            <person name="De L."/>
            <person name="Hulse-Kemp A."/>
            <person name="Ding M."/>
            <person name="Ye W."/>
            <person name="Kirkbride R."/>
            <person name="Jenkins J."/>
            <person name="Plott C."/>
            <person name="Lovell J."/>
            <person name="Lin Y.-M."/>
            <person name="Vaughn R."/>
            <person name="Liu B."/>
            <person name="Li W."/>
            <person name="Simpson S."/>
            <person name="Scheffler B."/>
            <person name="Saski C."/>
            <person name="Grover C."/>
            <person name="Hu G."/>
            <person name="Conover J."/>
            <person name="Carlson J."/>
            <person name="Shu S."/>
            <person name="Boston L."/>
            <person name="Williams M."/>
            <person name="Peterson D."/>
            <person name="Mcgee K."/>
            <person name="Jones D."/>
            <person name="Wendel J."/>
            <person name="Stelly D."/>
            <person name="Grimwood J."/>
            <person name="Schmutz J."/>
        </authorList>
    </citation>
    <scope>NUCLEOTIDE SEQUENCE [LARGE SCALE GENOMIC DNA]</scope>
    <source>
        <strain evidence="2">1808015.09</strain>
    </source>
</reference>
<dbReference type="EMBL" id="CM017697">
    <property type="protein sequence ID" value="TYG99255.1"/>
    <property type="molecule type" value="Genomic_DNA"/>
</dbReference>
<evidence type="ECO:0000313" key="2">
    <source>
        <dbReference type="EMBL" id="TYG99255.1"/>
    </source>
</evidence>
<feature type="region of interest" description="Disordered" evidence="1">
    <location>
        <begin position="40"/>
        <end position="65"/>
    </location>
</feature>
<keyword evidence="3" id="KW-1185">Reference proteome</keyword>
<dbReference type="AlphaFoldDB" id="A0A5D2F0M7"/>
<dbReference type="Proteomes" id="UP000323506">
    <property type="component" value="Chromosome A10"/>
</dbReference>
<protein>
    <submittedName>
        <fullName evidence="2">Uncharacterized protein</fullName>
    </submittedName>
</protein>
<evidence type="ECO:0000313" key="3">
    <source>
        <dbReference type="Proteomes" id="UP000323506"/>
    </source>
</evidence>
<evidence type="ECO:0000256" key="1">
    <source>
        <dbReference type="SAM" id="MobiDB-lite"/>
    </source>
</evidence>
<proteinExistence type="predicted"/>
<organism evidence="2 3">
    <name type="scientific">Gossypium darwinii</name>
    <name type="common">Darwin's cotton</name>
    <name type="synonym">Gossypium barbadense var. darwinii</name>
    <dbReference type="NCBI Taxonomy" id="34276"/>
    <lineage>
        <taxon>Eukaryota</taxon>
        <taxon>Viridiplantae</taxon>
        <taxon>Streptophyta</taxon>
        <taxon>Embryophyta</taxon>
        <taxon>Tracheophyta</taxon>
        <taxon>Spermatophyta</taxon>
        <taxon>Magnoliopsida</taxon>
        <taxon>eudicotyledons</taxon>
        <taxon>Gunneridae</taxon>
        <taxon>Pentapetalae</taxon>
        <taxon>rosids</taxon>
        <taxon>malvids</taxon>
        <taxon>Malvales</taxon>
        <taxon>Malvaceae</taxon>
        <taxon>Malvoideae</taxon>
        <taxon>Gossypium</taxon>
    </lineage>
</organism>
<accession>A0A5D2F0M7</accession>
<sequence>MGYSEPNFSPKNLKDPNVTLYKPLRINPLVIKGPFNSARSSLGPSARLPPETSPPINGENRDPTESFPFFAASLTRESRDPLRDFLLTIIHGLNSTFFPSPPSPATSPGATTASASVLSRTAFDLSKTASTSTDRHNSFTCPYFPQLKQTIGRDSYSTRWTSPSTKTLEMSGLSRLTNTAIWANRPRVLLPVHNPGVLADESTLTPH</sequence>
<name>A0A5D2F0M7_GOSDA</name>
<gene>
    <name evidence="2" type="ORF">ES288_A10G181700v1</name>
</gene>